<protein>
    <submittedName>
        <fullName evidence="1">Uncharacterized protein</fullName>
    </submittedName>
</protein>
<accession>A0A4Y8CM97</accession>
<reference evidence="1 2" key="1">
    <citation type="submission" date="2017-11" db="EMBL/GenBank/DDBJ databases">
        <title>Comparative genomics of Botrytis spp.</title>
        <authorList>
            <person name="Valero-Jimenez C.A."/>
            <person name="Tapia P."/>
            <person name="Veloso J."/>
            <person name="Silva-Moreno E."/>
            <person name="Staats M."/>
            <person name="Valdes J.H."/>
            <person name="Van Kan J.A.L."/>
        </authorList>
    </citation>
    <scope>NUCLEOTIDE SEQUENCE [LARGE SCALE GENOMIC DNA]</scope>
    <source>
        <strain evidence="1 2">MUCL2830</strain>
    </source>
</reference>
<gene>
    <name evidence="1" type="ORF">BOTCAL_0551g00070</name>
</gene>
<sequence length="116" mass="13879">MSLKYCFNQPYTERPRIPEMNFENRSLNPDQNSPTNRRIEIESNGKQPEGYKAIEKNITIMAEICILKSRLGAHYFKDINKSYRRSEKKNRQRLKFTNTIHLHIASRVNKDFKFEI</sequence>
<evidence type="ECO:0000313" key="1">
    <source>
        <dbReference type="EMBL" id="TEY36408.1"/>
    </source>
</evidence>
<dbReference type="EMBL" id="PHWZ01000549">
    <property type="protein sequence ID" value="TEY36408.1"/>
    <property type="molecule type" value="Genomic_DNA"/>
</dbReference>
<organism evidence="1 2">
    <name type="scientific">Botryotinia calthae</name>
    <dbReference type="NCBI Taxonomy" id="38488"/>
    <lineage>
        <taxon>Eukaryota</taxon>
        <taxon>Fungi</taxon>
        <taxon>Dikarya</taxon>
        <taxon>Ascomycota</taxon>
        <taxon>Pezizomycotina</taxon>
        <taxon>Leotiomycetes</taxon>
        <taxon>Helotiales</taxon>
        <taxon>Sclerotiniaceae</taxon>
        <taxon>Botryotinia</taxon>
    </lineage>
</organism>
<name>A0A4Y8CM97_9HELO</name>
<dbReference type="Proteomes" id="UP000297299">
    <property type="component" value="Unassembled WGS sequence"/>
</dbReference>
<dbReference type="AlphaFoldDB" id="A0A4Y8CM97"/>
<keyword evidence="2" id="KW-1185">Reference proteome</keyword>
<dbReference type="STRING" id="38488.A0A4Y8CM97"/>
<dbReference type="OrthoDB" id="3547628at2759"/>
<comment type="caution">
    <text evidence="1">The sequence shown here is derived from an EMBL/GenBank/DDBJ whole genome shotgun (WGS) entry which is preliminary data.</text>
</comment>
<evidence type="ECO:0000313" key="2">
    <source>
        <dbReference type="Proteomes" id="UP000297299"/>
    </source>
</evidence>
<proteinExistence type="predicted"/>